<feature type="transmembrane region" description="Helical" evidence="1">
    <location>
        <begin position="77"/>
        <end position="98"/>
    </location>
</feature>
<evidence type="ECO:0000256" key="1">
    <source>
        <dbReference type="SAM" id="Phobius"/>
    </source>
</evidence>
<keyword evidence="1" id="KW-0472">Membrane</keyword>
<feature type="transmembrane region" description="Helical" evidence="1">
    <location>
        <begin position="133"/>
        <end position="152"/>
    </location>
</feature>
<reference evidence="3" key="1">
    <citation type="submission" date="2016-10" db="EMBL/GenBank/DDBJ databases">
        <authorList>
            <person name="Varghese N."/>
            <person name="Submissions S."/>
        </authorList>
    </citation>
    <scope>NUCLEOTIDE SEQUENCE [LARGE SCALE GENOMIC DNA]</scope>
    <source>
        <strain evidence="3">DSM 21368</strain>
    </source>
</reference>
<keyword evidence="1" id="KW-1133">Transmembrane helix</keyword>
<dbReference type="AlphaFoldDB" id="A0A1H5N8G1"/>
<organism evidence="2 3">
    <name type="scientific">Ruania alba</name>
    <dbReference type="NCBI Taxonomy" id="648782"/>
    <lineage>
        <taxon>Bacteria</taxon>
        <taxon>Bacillati</taxon>
        <taxon>Actinomycetota</taxon>
        <taxon>Actinomycetes</taxon>
        <taxon>Micrococcales</taxon>
        <taxon>Ruaniaceae</taxon>
        <taxon>Ruania</taxon>
    </lineage>
</organism>
<protein>
    <submittedName>
        <fullName evidence="2">Uncharacterized protein</fullName>
    </submittedName>
</protein>
<dbReference type="STRING" id="648782.SAMN04488554_3994"/>
<gene>
    <name evidence="2" type="ORF">SAMN04488554_3994</name>
</gene>
<proteinExistence type="predicted"/>
<keyword evidence="3" id="KW-1185">Reference proteome</keyword>
<evidence type="ECO:0000313" key="3">
    <source>
        <dbReference type="Proteomes" id="UP000199220"/>
    </source>
</evidence>
<dbReference type="EMBL" id="FNTX01000002">
    <property type="protein sequence ID" value="SEE97157.1"/>
    <property type="molecule type" value="Genomic_DNA"/>
</dbReference>
<name>A0A1H5N8G1_9MICO</name>
<dbReference type="RefSeq" id="WP_089774993.1">
    <property type="nucleotide sequence ID" value="NZ_FNTX01000002.1"/>
</dbReference>
<feature type="transmembrane region" description="Helical" evidence="1">
    <location>
        <begin position="20"/>
        <end position="43"/>
    </location>
</feature>
<feature type="transmembrane region" description="Helical" evidence="1">
    <location>
        <begin position="105"/>
        <end position="127"/>
    </location>
</feature>
<evidence type="ECO:0000313" key="2">
    <source>
        <dbReference type="EMBL" id="SEE97157.1"/>
    </source>
</evidence>
<accession>A0A1H5N8G1</accession>
<keyword evidence="1" id="KW-0812">Transmembrane</keyword>
<dbReference type="Proteomes" id="UP000199220">
    <property type="component" value="Unassembled WGS sequence"/>
</dbReference>
<sequence>MSPTGADDDRVNELAERLDLVSSVAHTALSWATVAGLACAGLVPMWTYNPASPDVPDGASLVWLPTYFALGDGDGTLLGAIAWIVLGALVCAILVASFYRRPPRWLRLTGAGSFTVLILASPLLLVVGAEEDLGWGILFLAVALFLFGILMWSPTVARLRT</sequence>